<dbReference type="GO" id="GO:0030420">
    <property type="term" value="P:establishment of competence for transformation"/>
    <property type="evidence" value="ECO:0007669"/>
    <property type="project" value="UniProtKB-KW"/>
</dbReference>
<accession>A0AAW8RMS9</accession>
<dbReference type="InterPro" id="IPR012902">
    <property type="entry name" value="N_methyl_site"/>
</dbReference>
<evidence type="ECO:0000313" key="3">
    <source>
        <dbReference type="EMBL" id="MDT2400876.1"/>
    </source>
</evidence>
<dbReference type="NCBIfam" id="TIGR02532">
    <property type="entry name" value="IV_pilin_GFxxxE"/>
    <property type="match status" value="1"/>
</dbReference>
<proteinExistence type="predicted"/>
<dbReference type="EMBL" id="JARPWH010000001">
    <property type="protein sequence ID" value="MDT2400876.1"/>
    <property type="molecule type" value="Genomic_DNA"/>
</dbReference>
<gene>
    <name evidence="3" type="primary">comGD</name>
    <name evidence="3" type="ORF">P7D43_00710</name>
</gene>
<sequence length="165" mass="19028">MYKRNKFSGFTLIETLIVLALVCAFVLLPTIAIKSWQHQLEKTFFYYQFEKSTLHLQQVAIADHQRTRISLNSSSQLIDFYTNHTELSWRILPVPKSIKLGSRYSIYFKAGSGNVSTDQPGNGNIPKVVFTDEGKVITYQFQMGSGRSLIYQMLKRVLPQSYHRL</sequence>
<reference evidence="3" key="1">
    <citation type="submission" date="2023-03" db="EMBL/GenBank/DDBJ databases">
        <authorList>
            <person name="Shen W."/>
            <person name="Cai J."/>
        </authorList>
    </citation>
    <scope>NUCLEOTIDE SEQUENCE</scope>
    <source>
        <strain evidence="3">P33-2</strain>
    </source>
</reference>
<comment type="caution">
    <text evidence="3">The sequence shown here is derived from an EMBL/GenBank/DDBJ whole genome shotgun (WGS) entry which is preliminary data.</text>
</comment>
<protein>
    <submittedName>
        <fullName evidence="3">Competence type IV pilus minor pilin ComGD</fullName>
    </submittedName>
</protein>
<dbReference type="RefSeq" id="WP_216453799.1">
    <property type="nucleotide sequence ID" value="NZ_JAHLOU010000065.1"/>
</dbReference>
<evidence type="ECO:0000256" key="1">
    <source>
        <dbReference type="ARBA" id="ARBA00004241"/>
    </source>
</evidence>
<organism evidence="3 4">
    <name type="scientific">Enterococcus avium</name>
    <name type="common">Streptococcus avium</name>
    <dbReference type="NCBI Taxonomy" id="33945"/>
    <lineage>
        <taxon>Bacteria</taxon>
        <taxon>Bacillati</taxon>
        <taxon>Bacillota</taxon>
        <taxon>Bacilli</taxon>
        <taxon>Lactobacillales</taxon>
        <taxon>Enterococcaceae</taxon>
        <taxon>Enterococcus</taxon>
    </lineage>
</organism>
<dbReference type="Proteomes" id="UP001260773">
    <property type="component" value="Unassembled WGS sequence"/>
</dbReference>
<name>A0AAW8RMS9_ENTAV</name>
<dbReference type="InterPro" id="IPR016785">
    <property type="entry name" value="ComGD"/>
</dbReference>
<keyword evidence="2" id="KW-0178">Competence</keyword>
<dbReference type="AlphaFoldDB" id="A0AAW8RMS9"/>
<dbReference type="NCBIfam" id="NF040982">
    <property type="entry name" value="ComGD"/>
    <property type="match status" value="1"/>
</dbReference>
<dbReference type="GO" id="GO:0009986">
    <property type="term" value="C:cell surface"/>
    <property type="evidence" value="ECO:0007669"/>
    <property type="project" value="UniProtKB-SubCell"/>
</dbReference>
<comment type="subcellular location">
    <subcellularLocation>
        <location evidence="1">Cell surface</location>
    </subcellularLocation>
</comment>
<evidence type="ECO:0000313" key="4">
    <source>
        <dbReference type="Proteomes" id="UP001260773"/>
    </source>
</evidence>
<evidence type="ECO:0000256" key="2">
    <source>
        <dbReference type="ARBA" id="ARBA00023287"/>
    </source>
</evidence>
<dbReference type="Pfam" id="PF07963">
    <property type="entry name" value="N_methyl"/>
    <property type="match status" value="1"/>
</dbReference>